<dbReference type="Pfam" id="PF00857">
    <property type="entry name" value="Isochorismatase"/>
    <property type="match status" value="1"/>
</dbReference>
<dbReference type="PANTHER" id="PTHR43540:SF16">
    <property type="entry name" value="ISOCHORISMATASE-LIKE DOMAIN-CONTAINING PROTEIN"/>
    <property type="match status" value="1"/>
</dbReference>
<dbReference type="InterPro" id="IPR000868">
    <property type="entry name" value="Isochorismatase-like_dom"/>
</dbReference>
<proteinExistence type="inferred from homology"/>
<dbReference type="AlphaFoldDB" id="A0A7S0FK60"/>
<comment type="similarity">
    <text evidence="1">Belongs to the isochorismatase family.</text>
</comment>
<reference evidence="4" key="1">
    <citation type="submission" date="2021-01" db="EMBL/GenBank/DDBJ databases">
        <authorList>
            <person name="Corre E."/>
            <person name="Pelletier E."/>
            <person name="Niang G."/>
            <person name="Scheremetjew M."/>
            <person name="Finn R."/>
            <person name="Kale V."/>
            <person name="Holt S."/>
            <person name="Cochrane G."/>
            <person name="Meng A."/>
            <person name="Brown T."/>
            <person name="Cohen L."/>
        </authorList>
    </citation>
    <scope>NUCLEOTIDE SEQUENCE</scope>
    <source>
        <strain evidence="4">Pbaha01</strain>
    </source>
</reference>
<organism evidence="4">
    <name type="scientific">Pyrodinium bahamense</name>
    <dbReference type="NCBI Taxonomy" id="73915"/>
    <lineage>
        <taxon>Eukaryota</taxon>
        <taxon>Sar</taxon>
        <taxon>Alveolata</taxon>
        <taxon>Dinophyceae</taxon>
        <taxon>Gonyaulacales</taxon>
        <taxon>Pyrocystaceae</taxon>
        <taxon>Pyrodinium</taxon>
    </lineage>
</organism>
<keyword evidence="2" id="KW-0378">Hydrolase</keyword>
<dbReference type="GO" id="GO:0016787">
    <property type="term" value="F:hydrolase activity"/>
    <property type="evidence" value="ECO:0007669"/>
    <property type="project" value="UniProtKB-KW"/>
</dbReference>
<dbReference type="InterPro" id="IPR050272">
    <property type="entry name" value="Isochorismatase-like_hydrls"/>
</dbReference>
<dbReference type="Gene3D" id="3.40.50.850">
    <property type="entry name" value="Isochorismatase-like"/>
    <property type="match status" value="1"/>
</dbReference>
<feature type="domain" description="Isochorismatase-like" evidence="3">
    <location>
        <begin position="22"/>
        <end position="213"/>
    </location>
</feature>
<dbReference type="PANTHER" id="PTHR43540">
    <property type="entry name" value="PEROXYUREIDOACRYLATE/UREIDOACRYLATE AMIDOHYDROLASE-RELATED"/>
    <property type="match status" value="1"/>
</dbReference>
<name>A0A7S0FK60_9DINO</name>
<evidence type="ECO:0000256" key="1">
    <source>
        <dbReference type="ARBA" id="ARBA00006336"/>
    </source>
</evidence>
<sequence>MSDRVFAPDAAKGGQPIEPGKTALVFIEYQNEFTTEGGKLHGAVKGVMEENGMLGKSAEVAAKAREKGCKVIHMPGLSAPISLKEDMSDNPNKGLGILAGCAGDKLFLEGSWNAEFCAEMKPQEGDLIVEGKKGLDAFPGTNLEKLLVENGIESVVLGGFLTNCCVESTMRTAYEKGFNVVTLTDFTATTSPEGQQGATGGTDGMFSKPMTKDEFLATMG</sequence>
<accession>A0A7S0FK60</accession>
<evidence type="ECO:0000313" key="4">
    <source>
        <dbReference type="EMBL" id="CAD8366644.1"/>
    </source>
</evidence>
<dbReference type="SUPFAM" id="SSF52499">
    <property type="entry name" value="Isochorismatase-like hydrolases"/>
    <property type="match status" value="1"/>
</dbReference>
<dbReference type="InterPro" id="IPR036380">
    <property type="entry name" value="Isochorismatase-like_sf"/>
</dbReference>
<dbReference type="EMBL" id="HBEG01029469">
    <property type="protein sequence ID" value="CAD8366644.1"/>
    <property type="molecule type" value="Transcribed_RNA"/>
</dbReference>
<gene>
    <name evidence="4" type="ORF">PBAH0796_LOCUS18002</name>
</gene>
<dbReference type="CDD" id="cd00431">
    <property type="entry name" value="cysteine_hydrolases"/>
    <property type="match status" value="1"/>
</dbReference>
<evidence type="ECO:0000259" key="3">
    <source>
        <dbReference type="Pfam" id="PF00857"/>
    </source>
</evidence>
<protein>
    <recommendedName>
        <fullName evidence="3">Isochorismatase-like domain-containing protein</fullName>
    </recommendedName>
</protein>
<evidence type="ECO:0000256" key="2">
    <source>
        <dbReference type="ARBA" id="ARBA00022801"/>
    </source>
</evidence>